<dbReference type="InterPro" id="IPR013083">
    <property type="entry name" value="Znf_RING/FYVE/PHD"/>
</dbReference>
<dbReference type="PANTHER" id="PTHR15710">
    <property type="entry name" value="E3 UBIQUITIN-PROTEIN LIGASE PRAJA"/>
    <property type="match status" value="1"/>
</dbReference>
<dbReference type="AlphaFoldDB" id="A0AA88DP25"/>
<evidence type="ECO:0000256" key="6">
    <source>
        <dbReference type="ARBA" id="ARBA00022786"/>
    </source>
</evidence>
<keyword evidence="5 8" id="KW-0863">Zinc-finger</keyword>
<dbReference type="FunFam" id="3.30.40.10:FF:000022">
    <property type="entry name" value="E3 ubiquitin-protein ligase RING1-like"/>
    <property type="match status" value="1"/>
</dbReference>
<dbReference type="SMART" id="SM00184">
    <property type="entry name" value="RING"/>
    <property type="match status" value="1"/>
</dbReference>
<name>A0AA88DP25_FICCA</name>
<evidence type="ECO:0000256" key="3">
    <source>
        <dbReference type="ARBA" id="ARBA00022679"/>
    </source>
</evidence>
<evidence type="ECO:0000259" key="9">
    <source>
        <dbReference type="PROSITE" id="PS50089"/>
    </source>
</evidence>
<evidence type="ECO:0000256" key="2">
    <source>
        <dbReference type="ARBA" id="ARBA00012483"/>
    </source>
</evidence>
<keyword evidence="4" id="KW-0479">Metal-binding</keyword>
<dbReference type="Gene3D" id="3.30.40.10">
    <property type="entry name" value="Zinc/RING finger domain, C3HC4 (zinc finger)"/>
    <property type="match status" value="1"/>
</dbReference>
<comment type="catalytic activity">
    <reaction evidence="1">
        <text>S-ubiquitinyl-[E2 ubiquitin-conjugating enzyme]-L-cysteine + [acceptor protein]-L-lysine = [E2 ubiquitin-conjugating enzyme]-L-cysteine + N(6)-ubiquitinyl-[acceptor protein]-L-lysine.</text>
        <dbReference type="EC" id="2.3.2.27"/>
    </reaction>
</comment>
<dbReference type="Proteomes" id="UP001187192">
    <property type="component" value="Unassembled WGS sequence"/>
</dbReference>
<keyword evidence="11" id="KW-1185">Reference proteome</keyword>
<feature type="domain" description="RING-type" evidence="9">
    <location>
        <begin position="193"/>
        <end position="234"/>
    </location>
</feature>
<dbReference type="EC" id="2.3.2.27" evidence="2"/>
<evidence type="ECO:0000256" key="4">
    <source>
        <dbReference type="ARBA" id="ARBA00022723"/>
    </source>
</evidence>
<evidence type="ECO:0000313" key="10">
    <source>
        <dbReference type="EMBL" id="GMN58899.1"/>
    </source>
</evidence>
<dbReference type="GO" id="GO:0008270">
    <property type="term" value="F:zinc ion binding"/>
    <property type="evidence" value="ECO:0007669"/>
    <property type="project" value="UniProtKB-KW"/>
</dbReference>
<gene>
    <name evidence="10" type="ORF">TIFTF001_027996</name>
</gene>
<keyword evidence="7" id="KW-0862">Zinc</keyword>
<organism evidence="10 11">
    <name type="scientific">Ficus carica</name>
    <name type="common">Common fig</name>
    <dbReference type="NCBI Taxonomy" id="3494"/>
    <lineage>
        <taxon>Eukaryota</taxon>
        <taxon>Viridiplantae</taxon>
        <taxon>Streptophyta</taxon>
        <taxon>Embryophyta</taxon>
        <taxon>Tracheophyta</taxon>
        <taxon>Spermatophyta</taxon>
        <taxon>Magnoliopsida</taxon>
        <taxon>eudicotyledons</taxon>
        <taxon>Gunneridae</taxon>
        <taxon>Pentapetalae</taxon>
        <taxon>rosids</taxon>
        <taxon>fabids</taxon>
        <taxon>Rosales</taxon>
        <taxon>Moraceae</taxon>
        <taxon>Ficeae</taxon>
        <taxon>Ficus</taxon>
    </lineage>
</organism>
<dbReference type="GO" id="GO:0005737">
    <property type="term" value="C:cytoplasm"/>
    <property type="evidence" value="ECO:0007669"/>
    <property type="project" value="TreeGrafter"/>
</dbReference>
<evidence type="ECO:0000256" key="1">
    <source>
        <dbReference type="ARBA" id="ARBA00000900"/>
    </source>
</evidence>
<dbReference type="InterPro" id="IPR001841">
    <property type="entry name" value="Znf_RING"/>
</dbReference>
<accession>A0AA88DP25</accession>
<keyword evidence="6" id="KW-0833">Ubl conjugation pathway</keyword>
<keyword evidence="3" id="KW-0808">Transferase</keyword>
<evidence type="ECO:0000313" key="11">
    <source>
        <dbReference type="Proteomes" id="UP001187192"/>
    </source>
</evidence>
<dbReference type="Pfam" id="PF13639">
    <property type="entry name" value="zf-RING_2"/>
    <property type="match status" value="1"/>
</dbReference>
<evidence type="ECO:0000256" key="7">
    <source>
        <dbReference type="ARBA" id="ARBA00022833"/>
    </source>
</evidence>
<dbReference type="GO" id="GO:0016567">
    <property type="term" value="P:protein ubiquitination"/>
    <property type="evidence" value="ECO:0007669"/>
    <property type="project" value="TreeGrafter"/>
</dbReference>
<protein>
    <recommendedName>
        <fullName evidence="2">RING-type E3 ubiquitin transferase</fullName>
        <ecNumber evidence="2">2.3.2.27</ecNumber>
    </recommendedName>
</protein>
<dbReference type="CDD" id="cd16667">
    <property type="entry name" value="RING-H2_RNF126-like"/>
    <property type="match status" value="1"/>
</dbReference>
<proteinExistence type="predicted"/>
<dbReference type="GO" id="GO:0061630">
    <property type="term" value="F:ubiquitin protein ligase activity"/>
    <property type="evidence" value="ECO:0007669"/>
    <property type="project" value="UniProtKB-EC"/>
</dbReference>
<dbReference type="EMBL" id="BTGU01000082">
    <property type="protein sequence ID" value="GMN58899.1"/>
    <property type="molecule type" value="Genomic_DNA"/>
</dbReference>
<sequence length="289" mass="33914">MSNSVRRSRIVVNGIRRTRTFHYFWCFNCQRTVRTTIISNAYQTSCPNCSNELRHELDISRPRLHETESSLSTTGRFFENLALILDPTTIWPRRDPDTSRRFEWLYETEEGEAPNPHSWITLQFSRENYSSGDDEDDEDQRIFENALTETIGGRVRNNGVQQRPGPPPASSLVIEALPMVKVTETRLRNEPICAVCKEEFEVGEEVKELPCKHFYHSDCIVPWLRLHKTCPVCRYEIDEGEFGDGFEDRNGDELENSSLRWWWWNEMISFMDWMRRSIVALSTPDHAWG</sequence>
<evidence type="ECO:0000256" key="5">
    <source>
        <dbReference type="ARBA" id="ARBA00022771"/>
    </source>
</evidence>
<dbReference type="PANTHER" id="PTHR15710:SF116">
    <property type="entry name" value="RING_U-BOX SUPERFAMILY PROTEIN"/>
    <property type="match status" value="1"/>
</dbReference>
<dbReference type="PROSITE" id="PS50089">
    <property type="entry name" value="ZF_RING_2"/>
    <property type="match status" value="1"/>
</dbReference>
<comment type="caution">
    <text evidence="10">The sequence shown here is derived from an EMBL/GenBank/DDBJ whole genome shotgun (WGS) entry which is preliminary data.</text>
</comment>
<reference evidence="10" key="1">
    <citation type="submission" date="2023-07" db="EMBL/GenBank/DDBJ databases">
        <title>draft genome sequence of fig (Ficus carica).</title>
        <authorList>
            <person name="Takahashi T."/>
            <person name="Nishimura K."/>
        </authorList>
    </citation>
    <scope>NUCLEOTIDE SEQUENCE</scope>
</reference>
<evidence type="ECO:0000256" key="8">
    <source>
        <dbReference type="PROSITE-ProRule" id="PRU00175"/>
    </source>
</evidence>
<dbReference type="SUPFAM" id="SSF57850">
    <property type="entry name" value="RING/U-box"/>
    <property type="match status" value="1"/>
</dbReference>